<keyword evidence="3" id="KW-1185">Reference proteome</keyword>
<feature type="transmembrane region" description="Helical" evidence="1">
    <location>
        <begin position="20"/>
        <end position="42"/>
    </location>
</feature>
<gene>
    <name evidence="2" type="ORF">ACFFGX_05045</name>
</gene>
<proteinExistence type="predicted"/>
<dbReference type="Proteomes" id="UP001589891">
    <property type="component" value="Unassembled WGS sequence"/>
</dbReference>
<organism evidence="2 3">
    <name type="scientific">Azorhizophilus paspali</name>
    <name type="common">Azotobacter paspali</name>
    <dbReference type="NCBI Taxonomy" id="69963"/>
    <lineage>
        <taxon>Bacteria</taxon>
        <taxon>Pseudomonadati</taxon>
        <taxon>Pseudomonadota</taxon>
        <taxon>Gammaproteobacteria</taxon>
        <taxon>Pseudomonadales</taxon>
        <taxon>Pseudomonadaceae</taxon>
        <taxon>Azorhizophilus</taxon>
    </lineage>
</organism>
<dbReference type="InterPro" id="IPR006481">
    <property type="entry name" value="Phage_lambda_GpS_holin"/>
</dbReference>
<evidence type="ECO:0000313" key="3">
    <source>
        <dbReference type="Proteomes" id="UP001589891"/>
    </source>
</evidence>
<dbReference type="Pfam" id="PF05106">
    <property type="entry name" value="Phage_holin_3_1"/>
    <property type="match status" value="1"/>
</dbReference>
<dbReference type="EMBL" id="JBHLSS010000034">
    <property type="protein sequence ID" value="MFC0708984.1"/>
    <property type="molecule type" value="Genomic_DNA"/>
</dbReference>
<evidence type="ECO:0000256" key="1">
    <source>
        <dbReference type="SAM" id="Phobius"/>
    </source>
</evidence>
<dbReference type="NCBIfam" id="TIGR01594">
    <property type="entry name" value="holin_lambda"/>
    <property type="match status" value="1"/>
</dbReference>
<sequence length="108" mass="11456">MPKMPEKDLAAWNAFMAWLAAHQPQIGAFALSAAVGGLRVVYGGGSRRQMLLEAALCGLMTLAAIPLLAYFGLPQSMATVAGGGIGFIGVEKLRDYSDRIFARKVEGQ</sequence>
<keyword evidence="1" id="KW-1133">Transmembrane helix</keyword>
<accession>A0ABV6SHH3</accession>
<keyword evidence="1" id="KW-0812">Transmembrane</keyword>
<feature type="transmembrane region" description="Helical" evidence="1">
    <location>
        <begin position="54"/>
        <end position="73"/>
    </location>
</feature>
<keyword evidence="1" id="KW-0472">Membrane</keyword>
<reference evidence="2 3" key="1">
    <citation type="submission" date="2024-09" db="EMBL/GenBank/DDBJ databases">
        <authorList>
            <person name="Sun Q."/>
            <person name="Mori K."/>
        </authorList>
    </citation>
    <scope>NUCLEOTIDE SEQUENCE [LARGE SCALE GENOMIC DNA]</scope>
    <source>
        <strain evidence="2 3">NCAIM B.01794</strain>
    </source>
</reference>
<name>A0ABV6SHH3_AZOPA</name>
<protein>
    <submittedName>
        <fullName evidence="2">Phage holin, lambda family</fullName>
    </submittedName>
</protein>
<comment type="caution">
    <text evidence="2">The sequence shown here is derived from an EMBL/GenBank/DDBJ whole genome shotgun (WGS) entry which is preliminary data.</text>
</comment>
<evidence type="ECO:0000313" key="2">
    <source>
        <dbReference type="EMBL" id="MFC0708984.1"/>
    </source>
</evidence>
<dbReference type="RefSeq" id="WP_376943458.1">
    <property type="nucleotide sequence ID" value="NZ_CP171449.1"/>
</dbReference>